<evidence type="ECO:0000256" key="1">
    <source>
        <dbReference type="ARBA" id="ARBA00006464"/>
    </source>
</evidence>
<evidence type="ECO:0000313" key="4">
    <source>
        <dbReference type="EMBL" id="TDX83009.1"/>
    </source>
</evidence>
<gene>
    <name evidence="4" type="ORF">B0I22_3064</name>
</gene>
<keyword evidence="2" id="KW-1133">Transmembrane helix</keyword>
<keyword evidence="2" id="KW-0472">Membrane</keyword>
<feature type="domain" description="Bacterial sugar transferase" evidence="3">
    <location>
        <begin position="7"/>
        <end position="182"/>
    </location>
</feature>
<protein>
    <submittedName>
        <fullName evidence="4">Lipopolysaccharide/colanic/teichoic acid biosynthesis glycosyltransferase</fullName>
    </submittedName>
</protein>
<comment type="similarity">
    <text evidence="1">Belongs to the bacterial sugar transferase family.</text>
</comment>
<dbReference type="Pfam" id="PF02397">
    <property type="entry name" value="Bac_transf"/>
    <property type="match status" value="1"/>
</dbReference>
<organism evidence="4 5">
    <name type="scientific">Epilithonimonas xixisoli</name>
    <dbReference type="NCBI Taxonomy" id="1476462"/>
    <lineage>
        <taxon>Bacteria</taxon>
        <taxon>Pseudomonadati</taxon>
        <taxon>Bacteroidota</taxon>
        <taxon>Flavobacteriia</taxon>
        <taxon>Flavobacteriales</taxon>
        <taxon>Weeksellaceae</taxon>
        <taxon>Chryseobacterium group</taxon>
        <taxon>Epilithonimonas</taxon>
    </lineage>
</organism>
<name>A0A4R8ID56_9FLAO</name>
<dbReference type="OrthoDB" id="9808602at2"/>
<dbReference type="RefSeq" id="WP_133945989.1">
    <property type="nucleotide sequence ID" value="NZ_SOEO01000003.1"/>
</dbReference>
<dbReference type="Proteomes" id="UP000295313">
    <property type="component" value="Unassembled WGS sequence"/>
</dbReference>
<evidence type="ECO:0000313" key="5">
    <source>
        <dbReference type="Proteomes" id="UP000295313"/>
    </source>
</evidence>
<keyword evidence="4" id="KW-0808">Transferase</keyword>
<keyword evidence="2" id="KW-0812">Transmembrane</keyword>
<reference evidence="4 5" key="1">
    <citation type="submission" date="2019-03" db="EMBL/GenBank/DDBJ databases">
        <title>Genomic Encyclopedia of Type Strains, Phase III (KMG-III): the genomes of soil and plant-associated and newly described type strains.</title>
        <authorList>
            <person name="Whitman W."/>
        </authorList>
    </citation>
    <scope>NUCLEOTIDE SEQUENCE [LARGE SCALE GENOMIC DNA]</scope>
    <source>
        <strain evidence="4 5">CGMCC 1.12802</strain>
    </source>
</reference>
<dbReference type="AlphaFoldDB" id="A0A4R8ID56"/>
<sequence length="202" mass="23386">MYRDILKSIFDFSLALVMVILLSPVFILLIVFLYLFNQKNVFFFQQRPGKNERVFKIIKFKTMTDERDANGDLLPDEFRLTRMGKFVRKTSLDELPQLINVLKGDMSFIGPRPLLVSYLSLYNDAQKRRHLVKPGITGWAQVNGRNAISWEKKFELDVWYVDHISLALDFKIFLLTIKKVIKSEGINTVGQATTKNFEGSNG</sequence>
<comment type="caution">
    <text evidence="4">The sequence shown here is derived from an EMBL/GenBank/DDBJ whole genome shotgun (WGS) entry which is preliminary data.</text>
</comment>
<evidence type="ECO:0000256" key="2">
    <source>
        <dbReference type="SAM" id="Phobius"/>
    </source>
</evidence>
<accession>A0A4R8ID56</accession>
<dbReference type="GO" id="GO:0016780">
    <property type="term" value="F:phosphotransferase activity, for other substituted phosphate groups"/>
    <property type="evidence" value="ECO:0007669"/>
    <property type="project" value="TreeGrafter"/>
</dbReference>
<dbReference type="EMBL" id="SOEO01000003">
    <property type="protein sequence ID" value="TDX83009.1"/>
    <property type="molecule type" value="Genomic_DNA"/>
</dbReference>
<dbReference type="PANTHER" id="PTHR30576:SF8">
    <property type="entry name" value="UNDECAPRENYL-PHOSPHATE GALACTOSE PHOSPHOTRANSFERASE"/>
    <property type="match status" value="1"/>
</dbReference>
<feature type="transmembrane region" description="Helical" evidence="2">
    <location>
        <begin position="12"/>
        <end position="36"/>
    </location>
</feature>
<keyword evidence="5" id="KW-1185">Reference proteome</keyword>
<dbReference type="InterPro" id="IPR003362">
    <property type="entry name" value="Bact_transf"/>
</dbReference>
<proteinExistence type="inferred from homology"/>
<dbReference type="PANTHER" id="PTHR30576">
    <property type="entry name" value="COLANIC BIOSYNTHESIS UDP-GLUCOSE LIPID CARRIER TRANSFERASE"/>
    <property type="match status" value="1"/>
</dbReference>
<evidence type="ECO:0000259" key="3">
    <source>
        <dbReference type="Pfam" id="PF02397"/>
    </source>
</evidence>